<evidence type="ECO:0000313" key="2">
    <source>
        <dbReference type="EMBL" id="RCJ41576.1"/>
    </source>
</evidence>
<name>A0A367RY86_NOSPU</name>
<sequence length="91" mass="10528">MLDKDCHHDCNQNQCPFAQDTRNPNRYVCLKCGVEREINKYSSGFGSFLLLLLGLFISFQLLVNYEKQDNLQKQQQSLTNSTNKAIIQLEN</sequence>
<keyword evidence="1" id="KW-0812">Transmembrane</keyword>
<comment type="caution">
    <text evidence="2">The sequence shown here is derived from an EMBL/GenBank/DDBJ whole genome shotgun (WGS) entry which is preliminary data.</text>
</comment>
<dbReference type="AlphaFoldDB" id="A0A367RY86"/>
<feature type="transmembrane region" description="Helical" evidence="1">
    <location>
        <begin position="45"/>
        <end position="65"/>
    </location>
</feature>
<evidence type="ECO:0000256" key="1">
    <source>
        <dbReference type="SAM" id="Phobius"/>
    </source>
</evidence>
<accession>A0A367RY86</accession>
<keyword evidence="1" id="KW-0472">Membrane</keyword>
<reference evidence="2 3" key="1">
    <citation type="submission" date="2016-04" db="EMBL/GenBank/DDBJ databases">
        <authorList>
            <person name="Evans L.H."/>
            <person name="Alamgir A."/>
            <person name="Owens N."/>
            <person name="Weber N.D."/>
            <person name="Virtaneva K."/>
            <person name="Barbian K."/>
            <person name="Babar A."/>
            <person name="Rosenke K."/>
        </authorList>
    </citation>
    <scope>NUCLEOTIDE SEQUENCE [LARGE SCALE GENOMIC DNA]</scope>
    <source>
        <strain evidence="2">NIES-2108</strain>
    </source>
</reference>
<proteinExistence type="predicted"/>
<evidence type="ECO:0000313" key="3">
    <source>
        <dbReference type="Proteomes" id="UP000252085"/>
    </source>
</evidence>
<keyword evidence="1" id="KW-1133">Transmembrane helix</keyword>
<organism evidence="2 3">
    <name type="scientific">Nostoc punctiforme NIES-2108</name>
    <dbReference type="NCBI Taxonomy" id="1356359"/>
    <lineage>
        <taxon>Bacteria</taxon>
        <taxon>Bacillati</taxon>
        <taxon>Cyanobacteriota</taxon>
        <taxon>Cyanophyceae</taxon>
        <taxon>Nostocales</taxon>
        <taxon>Nostocaceae</taxon>
        <taxon>Nostoc</taxon>
    </lineage>
</organism>
<gene>
    <name evidence="2" type="ORF">A6769_01305</name>
</gene>
<protein>
    <submittedName>
        <fullName evidence="2">Uncharacterized protein</fullName>
    </submittedName>
</protein>
<dbReference type="Proteomes" id="UP000252085">
    <property type="component" value="Unassembled WGS sequence"/>
</dbReference>
<dbReference type="EMBL" id="LXQE01000029">
    <property type="protein sequence ID" value="RCJ41576.1"/>
    <property type="molecule type" value="Genomic_DNA"/>
</dbReference>